<evidence type="ECO:0000313" key="2">
    <source>
        <dbReference type="EMBL" id="TQF04164.1"/>
    </source>
</evidence>
<dbReference type="PRINTS" id="PR01217">
    <property type="entry name" value="PRICHEXTENSN"/>
</dbReference>
<protein>
    <submittedName>
        <fullName evidence="2">Uncharacterized protein</fullName>
    </submittedName>
</protein>
<sequence length="209" mass="20310">MVAVPGVDGTGVGTADPDELGPPVPPGPPDGTAPPTPPVAPPPPVAPDPPVPPPVAPDPPVPPPVAPAPPVPPPVAPAPPDDEPVPVPEGLAVGVPGFPPPVDPEGGEGVREGGSVTTKDPRTVFCPEATVQVPPTGPRTVGAPLAVLGVTCALKFPMVIFPGPGWLSCTGGAVPVAVSIKGPDAGMAVLATDMPMCSARFPCGATTVP</sequence>
<accession>A0A540W757</accession>
<feature type="compositionally biased region" description="Pro residues" evidence="1">
    <location>
        <begin position="20"/>
        <end position="79"/>
    </location>
</feature>
<gene>
    <name evidence="2" type="ORF">E6W39_20430</name>
</gene>
<name>A0A540W757_9ACTN</name>
<reference evidence="2 3" key="1">
    <citation type="submission" date="2019-06" db="EMBL/GenBank/DDBJ databases">
        <title>Description of Kitasatospora acidophila sp. nov. isolated from pine grove soil, and reclassification of Streptomyces novaecaesareae to Kitasatospora novaeceasareae comb. nov.</title>
        <authorList>
            <person name="Kim M.J."/>
        </authorList>
    </citation>
    <scope>NUCLEOTIDE SEQUENCE [LARGE SCALE GENOMIC DNA]</scope>
    <source>
        <strain evidence="2 3">MMS16-CNU292</strain>
    </source>
</reference>
<organism evidence="2 3">
    <name type="scientific">Kitasatospora acidiphila</name>
    <dbReference type="NCBI Taxonomy" id="2567942"/>
    <lineage>
        <taxon>Bacteria</taxon>
        <taxon>Bacillati</taxon>
        <taxon>Actinomycetota</taxon>
        <taxon>Actinomycetes</taxon>
        <taxon>Kitasatosporales</taxon>
        <taxon>Streptomycetaceae</taxon>
        <taxon>Kitasatospora</taxon>
    </lineage>
</organism>
<comment type="caution">
    <text evidence="2">The sequence shown here is derived from an EMBL/GenBank/DDBJ whole genome shotgun (WGS) entry which is preliminary data.</text>
</comment>
<dbReference type="EMBL" id="VIGB01000003">
    <property type="protein sequence ID" value="TQF04164.1"/>
    <property type="molecule type" value="Genomic_DNA"/>
</dbReference>
<proteinExistence type="predicted"/>
<evidence type="ECO:0000256" key="1">
    <source>
        <dbReference type="SAM" id="MobiDB-lite"/>
    </source>
</evidence>
<keyword evidence="3" id="KW-1185">Reference proteome</keyword>
<dbReference type="AlphaFoldDB" id="A0A540W757"/>
<dbReference type="Proteomes" id="UP000319103">
    <property type="component" value="Unassembled WGS sequence"/>
</dbReference>
<evidence type="ECO:0000313" key="3">
    <source>
        <dbReference type="Proteomes" id="UP000319103"/>
    </source>
</evidence>
<feature type="region of interest" description="Disordered" evidence="1">
    <location>
        <begin position="1"/>
        <end position="121"/>
    </location>
</feature>